<dbReference type="KEGG" id="trc:DYE49_01470"/>
<dbReference type="PROSITE" id="PS00941">
    <property type="entry name" value="CARBOXYLESTERASE_B_2"/>
    <property type="match status" value="1"/>
</dbReference>
<evidence type="ECO:0000313" key="4">
    <source>
        <dbReference type="Proteomes" id="UP000593591"/>
    </source>
</evidence>
<evidence type="ECO:0000313" key="3">
    <source>
        <dbReference type="EMBL" id="QOS39192.1"/>
    </source>
</evidence>
<organism evidence="3 4">
    <name type="scientific">Treponema rectale</name>
    <dbReference type="NCBI Taxonomy" id="744512"/>
    <lineage>
        <taxon>Bacteria</taxon>
        <taxon>Pseudomonadati</taxon>
        <taxon>Spirochaetota</taxon>
        <taxon>Spirochaetia</taxon>
        <taxon>Spirochaetales</taxon>
        <taxon>Treponemataceae</taxon>
        <taxon>Treponema</taxon>
    </lineage>
</organism>
<gene>
    <name evidence="3" type="ORF">DYE49_01470</name>
</gene>
<evidence type="ECO:0000259" key="2">
    <source>
        <dbReference type="Pfam" id="PF00135"/>
    </source>
</evidence>
<dbReference type="PANTHER" id="PTHR11559">
    <property type="entry name" value="CARBOXYLESTERASE"/>
    <property type="match status" value="1"/>
</dbReference>
<proteinExistence type="predicted"/>
<dbReference type="EMBL" id="CP031517">
    <property type="protein sequence ID" value="QOS39192.1"/>
    <property type="molecule type" value="Genomic_DNA"/>
</dbReference>
<dbReference type="Proteomes" id="UP000593591">
    <property type="component" value="Chromosome"/>
</dbReference>
<dbReference type="Pfam" id="PF00135">
    <property type="entry name" value="COesterase"/>
    <property type="match status" value="1"/>
</dbReference>
<keyword evidence="1" id="KW-0472">Membrane</keyword>
<sequence>MTKRKTVLFWIFYPLISLLALAFILFYFDLANGPMALFVLELVALVLGMFFRFLLRNKKFLFRMIPSLSFLLVSVILISFSKPAIERKRGVSHSQVVETDTLTLKNGDIKGLYSEDQKVEVYTGIPYAKAPVGDLRWKEPQDVENWQGVKDCTYFAPRAMQQDGSAVMSTLVDIYSAKGWYPDYHMNPRQDMSEDCLYLNIWRPHTEETNLPILFYIHGGSLTSGTTGFDDYNGEEMARHGVIFINVAYRLGVFGFFANEELKNESSNHTTGNYGLLDQIKALQWVNDNAEYFHGDKSNITIAGESAGSSCVSALCTSPLAKGLFKRAIGESSSLAIKNPPHTYRNLDDAYKLDKKIMDEFHCSSIEEMRKIKAEDLIKTSFAPQQVSLDGYVLDKQPYEVYQEKNNNEEILLNGFNVKEADAFVVPKFLFSPTNKDNIKERLADYFNEDIANKLVQVYEKEINEDAFSTFNEIISIYWFMNPHHEWSRIALDAGVKVYSYQFTKENRYHSNYHAGELIYAYGNVRHDKHSYRYDDSDIKLSDMMVTYWSNFAKTGDPNSSSLPTWREYSVSENNLLEFGNEVKEITDPYLKTYPIIQEYMDGQK</sequence>
<dbReference type="InterPro" id="IPR029058">
    <property type="entry name" value="AB_hydrolase_fold"/>
</dbReference>
<feature type="transmembrane region" description="Helical" evidence="1">
    <location>
        <begin position="7"/>
        <end position="28"/>
    </location>
</feature>
<dbReference type="AlphaFoldDB" id="A0A7M1XM36"/>
<feature type="domain" description="Carboxylesterase type B" evidence="2">
    <location>
        <begin position="101"/>
        <end position="588"/>
    </location>
</feature>
<dbReference type="Gene3D" id="3.40.50.1820">
    <property type="entry name" value="alpha/beta hydrolase"/>
    <property type="match status" value="1"/>
</dbReference>
<dbReference type="SUPFAM" id="SSF53474">
    <property type="entry name" value="alpha/beta-Hydrolases"/>
    <property type="match status" value="1"/>
</dbReference>
<dbReference type="InterPro" id="IPR019819">
    <property type="entry name" value="Carboxylesterase_B_CS"/>
</dbReference>
<evidence type="ECO:0000256" key="1">
    <source>
        <dbReference type="SAM" id="Phobius"/>
    </source>
</evidence>
<keyword evidence="1" id="KW-1133">Transmembrane helix</keyword>
<protein>
    <submittedName>
        <fullName evidence="3">Carboxylesterase</fullName>
    </submittedName>
</protein>
<feature type="transmembrane region" description="Helical" evidence="1">
    <location>
        <begin position="34"/>
        <end position="55"/>
    </location>
</feature>
<keyword evidence="1" id="KW-0812">Transmembrane</keyword>
<dbReference type="InterPro" id="IPR050309">
    <property type="entry name" value="Type-B_Carboxylest/Lipase"/>
</dbReference>
<accession>A0A7M1XM36</accession>
<reference evidence="3 4" key="1">
    <citation type="submission" date="2018-08" db="EMBL/GenBank/DDBJ databases">
        <title>The first complete genome of Treponema rectale (CHPAT), a commensal spirochete of the bovine rectum.</title>
        <authorList>
            <person name="Staton G.J."/>
            <person name="Clegg S.R."/>
            <person name="Carter S.D."/>
            <person name="Radford A.D."/>
            <person name="Darby A."/>
            <person name="Hall N."/>
            <person name="Birtles R.J."/>
            <person name="Evans N.J."/>
        </authorList>
    </citation>
    <scope>NUCLEOTIDE SEQUENCE [LARGE SCALE GENOMIC DNA]</scope>
    <source>
        <strain evidence="3 4">CHPA</strain>
    </source>
</reference>
<name>A0A7M1XM36_9SPIR</name>
<dbReference type="InterPro" id="IPR002018">
    <property type="entry name" value="CarbesteraseB"/>
</dbReference>
<feature type="transmembrane region" description="Helical" evidence="1">
    <location>
        <begin position="60"/>
        <end position="80"/>
    </location>
</feature>